<dbReference type="EMBL" id="QGKV02000649">
    <property type="protein sequence ID" value="KAF3578285.1"/>
    <property type="molecule type" value="Genomic_DNA"/>
</dbReference>
<keyword evidence="2" id="KW-1185">Reference proteome</keyword>
<comment type="caution">
    <text evidence="1">The sequence shown here is derived from an EMBL/GenBank/DDBJ whole genome shotgun (WGS) entry which is preliminary data.</text>
</comment>
<sequence>MMRSGSEVVIVPSPKPREATVMCVIRMSFRLMSACRRCCIRQFMLSDNSKRRETPTLLLHQNSKNELQTYVSLEKMLHKAIHAIRQLKKKGNTNTSPAPKQQNLRTNLFEERGNDAPWIVDPCQDGAQLDPTKVSPSDEATMVEPEANFGQAGRSDTYLGELVELNQSDTYISYLDELSELSDTYLELNELSDTKERAGSVAG</sequence>
<name>A0ABQ7DLZ2_BRACR</name>
<reference evidence="1 2" key="1">
    <citation type="journal article" date="2020" name="BMC Genomics">
        <title>Intraspecific diversification of the crop wild relative Brassica cretica Lam. using demographic model selection.</title>
        <authorList>
            <person name="Kioukis A."/>
            <person name="Michalopoulou V.A."/>
            <person name="Briers L."/>
            <person name="Pirintsos S."/>
            <person name="Studholme D.J."/>
            <person name="Pavlidis P."/>
            <person name="Sarris P.F."/>
        </authorList>
    </citation>
    <scope>NUCLEOTIDE SEQUENCE [LARGE SCALE GENOMIC DNA]</scope>
    <source>
        <strain evidence="2">cv. PFS-1207/04</strain>
    </source>
</reference>
<dbReference type="Proteomes" id="UP000266723">
    <property type="component" value="Unassembled WGS sequence"/>
</dbReference>
<accession>A0ABQ7DLZ2</accession>
<evidence type="ECO:0000313" key="1">
    <source>
        <dbReference type="EMBL" id="KAF3578285.1"/>
    </source>
</evidence>
<proteinExistence type="predicted"/>
<gene>
    <name evidence="1" type="ORF">DY000_02029021</name>
</gene>
<protein>
    <submittedName>
        <fullName evidence="1">Uncharacterized protein</fullName>
    </submittedName>
</protein>
<organism evidence="1 2">
    <name type="scientific">Brassica cretica</name>
    <name type="common">Mustard</name>
    <dbReference type="NCBI Taxonomy" id="69181"/>
    <lineage>
        <taxon>Eukaryota</taxon>
        <taxon>Viridiplantae</taxon>
        <taxon>Streptophyta</taxon>
        <taxon>Embryophyta</taxon>
        <taxon>Tracheophyta</taxon>
        <taxon>Spermatophyta</taxon>
        <taxon>Magnoliopsida</taxon>
        <taxon>eudicotyledons</taxon>
        <taxon>Gunneridae</taxon>
        <taxon>Pentapetalae</taxon>
        <taxon>rosids</taxon>
        <taxon>malvids</taxon>
        <taxon>Brassicales</taxon>
        <taxon>Brassicaceae</taxon>
        <taxon>Brassiceae</taxon>
        <taxon>Brassica</taxon>
    </lineage>
</organism>
<evidence type="ECO:0000313" key="2">
    <source>
        <dbReference type="Proteomes" id="UP000266723"/>
    </source>
</evidence>